<dbReference type="EMBL" id="HF679133">
    <property type="protein sequence ID" value="CCU56111.1"/>
    <property type="molecule type" value="Genomic_DNA"/>
</dbReference>
<sequence>MKVINTLIDSILSYIIYCIPKCENFEELKCSFRIDVDNKNSKEIKKILQIKYNELYNFLHKELSNLNFNDYKILFNKIKNTYQLLSISQQYKNFIYDKLLKLYYCLLSDNNGNLIFIIKEDFISIITTIIFYFIKKHIIKYLEIIKFLNDIKKKERNISKLIHMKNNILELILKNICPLLLSFNKVHNDKYDYNNIYNINECLKNEIFNIKAGATKYNSETIQSMLSALENINDSDNTLYDKDKVNEFINFLRDPNTKKLIGETDNIPYSFDETINKINVNTLNNEGYVSLNIFNELMDTDIGHKLLKVFTGKTPDEISGIIFKAEDFANNGDILEDNSFGFKKGDVVLISVLECLDALKKGYNNSCTTNTLPVGSVTVNINTPISDIKINDTFMELEPKDIK</sequence>
<protein>
    <submittedName>
        <fullName evidence="1">Uncharacterized protein</fullName>
    </submittedName>
</protein>
<name>A0ABM9QKP4_9POXV</name>
<proteinExistence type="predicted"/>
<keyword evidence="2" id="KW-1185">Reference proteome</keyword>
<accession>A0ABM9QKP4</accession>
<organism evidence="1 2">
    <name type="scientific">Choristoneura rosaceana entomopoxvirus 'L'</name>
    <dbReference type="NCBI Taxonomy" id="1293539"/>
    <lineage>
        <taxon>Viruses</taxon>
        <taxon>Varidnaviria</taxon>
        <taxon>Bamfordvirae</taxon>
        <taxon>Nucleocytoviricota</taxon>
        <taxon>Pokkesviricetes</taxon>
        <taxon>Chitovirales</taxon>
        <taxon>Poxviridae</taxon>
        <taxon>Entomopoxvirinae</taxon>
        <taxon>Betaentomopoxvirus</taxon>
        <taxon>Betaentomopoxvirus crosaceana</taxon>
        <taxon>Choristoneura rosaceana entomopoxvirus</taxon>
    </lineage>
</organism>
<dbReference type="GeneID" id="15613534"/>
<evidence type="ECO:0000313" key="2">
    <source>
        <dbReference type="Proteomes" id="UP000792374"/>
    </source>
</evidence>
<evidence type="ECO:0000313" key="1">
    <source>
        <dbReference type="EMBL" id="CCU56111.1"/>
    </source>
</evidence>
<dbReference type="RefSeq" id="YP_008004613.1">
    <property type="nucleotide sequence ID" value="NC_021249.1"/>
</dbReference>
<reference evidence="1" key="1">
    <citation type="journal article" date="2013" name="J. Virol.">
        <title>New Insights into the Evolution of Entomopoxvirinae from the Complete Genome Sequences of Four Entomopoxviruses Infecting Adoxophyes honmai, Choristoneura biennis, Choristoneura rosaceana, and Mythimna separata.</title>
        <authorList>
            <person name="Theze J."/>
            <person name="Takatsuka J."/>
            <person name="Li Z."/>
            <person name="Gallais J."/>
            <person name="Doucet D."/>
            <person name="Arif B."/>
            <person name="Nakai M."/>
            <person name="Herniou E.A."/>
        </authorList>
    </citation>
    <scope>NUCLEOTIDE SEQUENCE</scope>
</reference>
<gene>
    <name evidence="1" type="ORF">CHREV_209</name>
</gene>
<dbReference type="Proteomes" id="UP000792374">
    <property type="component" value="Genome"/>
</dbReference>